<name>A0A3R7WW71_APHAT</name>
<dbReference type="EMBL" id="MZMZ02004225">
    <property type="protein sequence ID" value="RQM19640.1"/>
    <property type="molecule type" value="Genomic_DNA"/>
</dbReference>
<comment type="similarity">
    <text evidence="1">Belongs to the 1-acyl-sn-glycerol-3-phosphate acyltransferase family.</text>
</comment>
<protein>
    <recommendedName>
        <fullName evidence="5">Phospholipid/glycerol acyltransferase domain-containing protein</fullName>
    </recommendedName>
</protein>
<dbReference type="GO" id="GO:0012505">
    <property type="term" value="C:endomembrane system"/>
    <property type="evidence" value="ECO:0007669"/>
    <property type="project" value="TreeGrafter"/>
</dbReference>
<evidence type="ECO:0000256" key="2">
    <source>
        <dbReference type="ARBA" id="ARBA00022679"/>
    </source>
</evidence>
<dbReference type="AlphaFoldDB" id="A0A3R7WW71"/>
<evidence type="ECO:0000259" key="5">
    <source>
        <dbReference type="SMART" id="SM00563"/>
    </source>
</evidence>
<evidence type="ECO:0000256" key="4">
    <source>
        <dbReference type="SAM" id="Phobius"/>
    </source>
</evidence>
<keyword evidence="4" id="KW-0472">Membrane</keyword>
<evidence type="ECO:0000313" key="7">
    <source>
        <dbReference type="Proteomes" id="UP000284702"/>
    </source>
</evidence>
<sequence length="422" mass="48019">MRICSQSGTITYTIYGWCRWRFKISDRLVTHSRIHVHMCKHEPADASPSDVKAPDQAVEKAVHPRAEYENVATTSDKVKGIVFILSLFSATLAMGYLVIVPTAVVVAFVCPKLAEYIYRVLLGHFCAYSSGVFEYLSGMEVVITGEDGETFHFNDLDRVFLISNHRTEIDWLLHWNFATKIHAHDRIMTMLKAGLRQIPIFGGVLQLFGFPFVERNWVEDQAKLGALIESYHSRSYGTWMAMFPEGTALYDKTLQASHDFKAANGKPRCDFVLEPRLKGFDLCVDKFRPDYILDMTMAFPELRRGVRPSPLRLLQGLFPKSVHFYVRKFTLDDVMAADSPSAWLQDRFAVKEEMLSAFYQAPDGRSFDKPEVPLPKSKRPFLMALALVVTSSCALPVVLWTVPYSVTYLALVVAFMVWISKR</sequence>
<dbReference type="Pfam" id="PF01553">
    <property type="entry name" value="Acyltransferase"/>
    <property type="match status" value="1"/>
</dbReference>
<dbReference type="PANTHER" id="PTHR10983:SF24">
    <property type="entry name" value="1-ACYLGLYCEROL-3-PHOSPHATE O-ACYLTRANSFERASE 3, ISOFORM E-RELATED"/>
    <property type="match status" value="1"/>
</dbReference>
<proteinExistence type="inferred from homology"/>
<comment type="caution">
    <text evidence="6">The sequence shown here is derived from an EMBL/GenBank/DDBJ whole genome shotgun (WGS) entry which is preliminary data.</text>
</comment>
<dbReference type="CDD" id="cd07990">
    <property type="entry name" value="LPLAT_LCLAT1-like"/>
    <property type="match status" value="1"/>
</dbReference>
<feature type="domain" description="Phospholipid/glycerol acyltransferase" evidence="5">
    <location>
        <begin position="159"/>
        <end position="281"/>
    </location>
</feature>
<dbReference type="SMART" id="SM00563">
    <property type="entry name" value="PlsC"/>
    <property type="match status" value="1"/>
</dbReference>
<dbReference type="InterPro" id="IPR002123">
    <property type="entry name" value="Plipid/glycerol_acylTrfase"/>
</dbReference>
<dbReference type="InterPro" id="IPR032098">
    <property type="entry name" value="Acyltransf_C"/>
</dbReference>
<keyword evidence="2" id="KW-0808">Transferase</keyword>
<evidence type="ECO:0000256" key="1">
    <source>
        <dbReference type="ARBA" id="ARBA00008655"/>
    </source>
</evidence>
<keyword evidence="3" id="KW-0012">Acyltransferase</keyword>
<dbReference type="PANTHER" id="PTHR10983">
    <property type="entry name" value="1-ACYLGLYCEROL-3-PHOSPHATE ACYLTRANSFERASE-RELATED"/>
    <property type="match status" value="1"/>
</dbReference>
<evidence type="ECO:0000256" key="3">
    <source>
        <dbReference type="ARBA" id="ARBA00023315"/>
    </source>
</evidence>
<dbReference type="Proteomes" id="UP000284702">
    <property type="component" value="Unassembled WGS sequence"/>
</dbReference>
<organism evidence="6 7">
    <name type="scientific">Aphanomyces astaci</name>
    <name type="common">Crayfish plague agent</name>
    <dbReference type="NCBI Taxonomy" id="112090"/>
    <lineage>
        <taxon>Eukaryota</taxon>
        <taxon>Sar</taxon>
        <taxon>Stramenopiles</taxon>
        <taxon>Oomycota</taxon>
        <taxon>Saprolegniomycetes</taxon>
        <taxon>Saprolegniales</taxon>
        <taxon>Verrucalvaceae</taxon>
        <taxon>Aphanomyces</taxon>
    </lineage>
</organism>
<keyword evidence="4" id="KW-0812">Transmembrane</keyword>
<keyword evidence="4" id="KW-1133">Transmembrane helix</keyword>
<keyword evidence="7" id="KW-1185">Reference proteome</keyword>
<gene>
    <name evidence="6" type="ORF">B5M09_011343</name>
</gene>
<dbReference type="SUPFAM" id="SSF69593">
    <property type="entry name" value="Glycerol-3-phosphate (1)-acyltransferase"/>
    <property type="match status" value="1"/>
</dbReference>
<accession>A0A3R7WW71</accession>
<feature type="transmembrane region" description="Helical" evidence="4">
    <location>
        <begin position="404"/>
        <end position="420"/>
    </location>
</feature>
<evidence type="ECO:0000313" key="6">
    <source>
        <dbReference type="EMBL" id="RQM19640.1"/>
    </source>
</evidence>
<feature type="transmembrane region" description="Helical" evidence="4">
    <location>
        <begin position="81"/>
        <end position="109"/>
    </location>
</feature>
<dbReference type="Pfam" id="PF16076">
    <property type="entry name" value="Acyltransf_C"/>
    <property type="match status" value="1"/>
</dbReference>
<dbReference type="VEuPathDB" id="FungiDB:H257_07910"/>
<dbReference type="GO" id="GO:0003841">
    <property type="term" value="F:1-acylglycerol-3-phosphate O-acyltransferase activity"/>
    <property type="evidence" value="ECO:0007669"/>
    <property type="project" value="TreeGrafter"/>
</dbReference>
<reference evidence="6" key="1">
    <citation type="submission" date="2018-07" db="EMBL/GenBank/DDBJ databases">
        <title>Annotation of Aphanomyces astaci genome assembly.</title>
        <authorList>
            <person name="Studholme D.J."/>
        </authorList>
    </citation>
    <scope>NUCLEOTIDE SEQUENCE [LARGE SCALE GENOMIC DNA]</scope>
    <source>
        <strain evidence="6">Pc</strain>
    </source>
</reference>